<keyword evidence="3" id="KW-0731">Sigma factor</keyword>
<name>A0A1T5CXX2_9BACT</name>
<protein>
    <submittedName>
        <fullName evidence="6">RNA polymerase sigma-70 factor, ECF subfamily</fullName>
    </submittedName>
</protein>
<dbReference type="RefSeq" id="WP_079683643.1">
    <property type="nucleotide sequence ID" value="NZ_FUYQ01000015.1"/>
</dbReference>
<dbReference type="Proteomes" id="UP000190852">
    <property type="component" value="Unassembled WGS sequence"/>
</dbReference>
<evidence type="ECO:0000256" key="1">
    <source>
        <dbReference type="ARBA" id="ARBA00010641"/>
    </source>
</evidence>
<keyword evidence="2" id="KW-0805">Transcription regulation</keyword>
<dbReference type="InterPro" id="IPR013249">
    <property type="entry name" value="RNA_pol_sigma70_r4_t2"/>
</dbReference>
<dbReference type="GO" id="GO:0016987">
    <property type="term" value="F:sigma factor activity"/>
    <property type="evidence" value="ECO:0007669"/>
    <property type="project" value="UniProtKB-KW"/>
</dbReference>
<feature type="domain" description="HTH luxR-type" evidence="5">
    <location>
        <begin position="132"/>
        <end position="190"/>
    </location>
</feature>
<evidence type="ECO:0000313" key="6">
    <source>
        <dbReference type="EMBL" id="SKB64314.1"/>
    </source>
</evidence>
<dbReference type="InterPro" id="IPR013324">
    <property type="entry name" value="RNA_pol_sigma_r3/r4-like"/>
</dbReference>
<dbReference type="GO" id="GO:0003677">
    <property type="term" value="F:DNA binding"/>
    <property type="evidence" value="ECO:0007669"/>
    <property type="project" value="InterPro"/>
</dbReference>
<dbReference type="Pfam" id="PF08281">
    <property type="entry name" value="Sigma70_r4_2"/>
    <property type="match status" value="1"/>
</dbReference>
<dbReference type="Gene3D" id="1.10.10.10">
    <property type="entry name" value="Winged helix-like DNA-binding domain superfamily/Winged helix DNA-binding domain"/>
    <property type="match status" value="1"/>
</dbReference>
<dbReference type="NCBIfam" id="TIGR02985">
    <property type="entry name" value="Sig70_bacteroi1"/>
    <property type="match status" value="1"/>
</dbReference>
<comment type="similarity">
    <text evidence="1">Belongs to the sigma-70 factor family. ECF subfamily.</text>
</comment>
<dbReference type="InterPro" id="IPR036388">
    <property type="entry name" value="WH-like_DNA-bd_sf"/>
</dbReference>
<evidence type="ECO:0000256" key="2">
    <source>
        <dbReference type="ARBA" id="ARBA00023015"/>
    </source>
</evidence>
<evidence type="ECO:0000313" key="7">
    <source>
        <dbReference type="Proteomes" id="UP000190852"/>
    </source>
</evidence>
<dbReference type="PANTHER" id="PTHR43133:SF46">
    <property type="entry name" value="RNA POLYMERASE SIGMA-70 FACTOR ECF SUBFAMILY"/>
    <property type="match status" value="1"/>
</dbReference>
<reference evidence="7" key="1">
    <citation type="submission" date="2017-02" db="EMBL/GenBank/DDBJ databases">
        <authorList>
            <person name="Varghese N."/>
            <person name="Submissions S."/>
        </authorList>
    </citation>
    <scope>NUCLEOTIDE SEQUENCE [LARGE SCALE GENOMIC DNA]</scope>
    <source>
        <strain evidence="7">DSM 24967</strain>
    </source>
</reference>
<evidence type="ECO:0000256" key="3">
    <source>
        <dbReference type="ARBA" id="ARBA00023082"/>
    </source>
</evidence>
<dbReference type="InterPro" id="IPR007627">
    <property type="entry name" value="RNA_pol_sigma70_r2"/>
</dbReference>
<proteinExistence type="inferred from homology"/>
<dbReference type="SUPFAM" id="SSF88659">
    <property type="entry name" value="Sigma3 and sigma4 domains of RNA polymerase sigma factors"/>
    <property type="match status" value="1"/>
</dbReference>
<dbReference type="SUPFAM" id="SSF88946">
    <property type="entry name" value="Sigma2 domain of RNA polymerase sigma factors"/>
    <property type="match status" value="1"/>
</dbReference>
<dbReference type="InterPro" id="IPR014327">
    <property type="entry name" value="RNA_pol_sigma70_bacteroid"/>
</dbReference>
<evidence type="ECO:0000256" key="4">
    <source>
        <dbReference type="ARBA" id="ARBA00023163"/>
    </source>
</evidence>
<gene>
    <name evidence="6" type="ORF">SAMN05660349_02154</name>
</gene>
<dbReference type="AlphaFoldDB" id="A0A1T5CXX2"/>
<dbReference type="CDD" id="cd06171">
    <property type="entry name" value="Sigma70_r4"/>
    <property type="match status" value="1"/>
</dbReference>
<sequence length="198" mass="22831">MDDYTSLICEIKSGSRTAFNTLYRIHYPGLLAYAELFLDEGGAEDVVQDVFLNVWINRDNLNDSSSLKGYLLRSVYNTSLNYLKKEKYARKYSSEYQQQIEELGYLFYDPESNETIQKLYSKDLHKEIQAAIDALPPKCREVFSLSYLGELSNKEIAQQLGISVSTVENHIHSALKQLRIKLGAYKTVLLFFVLFLQK</sequence>
<accession>A0A1T5CXX2</accession>
<dbReference type="InterPro" id="IPR000792">
    <property type="entry name" value="Tscrpt_reg_LuxR_C"/>
</dbReference>
<dbReference type="EMBL" id="FUYQ01000015">
    <property type="protein sequence ID" value="SKB64314.1"/>
    <property type="molecule type" value="Genomic_DNA"/>
</dbReference>
<dbReference type="InterPro" id="IPR014284">
    <property type="entry name" value="RNA_pol_sigma-70_dom"/>
</dbReference>
<dbReference type="GO" id="GO:0006352">
    <property type="term" value="P:DNA-templated transcription initiation"/>
    <property type="evidence" value="ECO:0007669"/>
    <property type="project" value="InterPro"/>
</dbReference>
<dbReference type="SMART" id="SM00421">
    <property type="entry name" value="HTH_LUXR"/>
    <property type="match status" value="1"/>
</dbReference>
<dbReference type="NCBIfam" id="TIGR02937">
    <property type="entry name" value="sigma70-ECF"/>
    <property type="match status" value="1"/>
</dbReference>
<dbReference type="Pfam" id="PF04542">
    <property type="entry name" value="Sigma70_r2"/>
    <property type="match status" value="1"/>
</dbReference>
<dbReference type="InterPro" id="IPR039425">
    <property type="entry name" value="RNA_pol_sigma-70-like"/>
</dbReference>
<dbReference type="PANTHER" id="PTHR43133">
    <property type="entry name" value="RNA POLYMERASE ECF-TYPE SIGMA FACTO"/>
    <property type="match status" value="1"/>
</dbReference>
<evidence type="ECO:0000259" key="5">
    <source>
        <dbReference type="SMART" id="SM00421"/>
    </source>
</evidence>
<dbReference type="Gene3D" id="1.10.1740.10">
    <property type="match status" value="1"/>
</dbReference>
<dbReference type="InterPro" id="IPR013325">
    <property type="entry name" value="RNA_pol_sigma_r2"/>
</dbReference>
<keyword evidence="4" id="KW-0804">Transcription</keyword>
<keyword evidence="7" id="KW-1185">Reference proteome</keyword>
<organism evidence="6 7">
    <name type="scientific">Parabacteroides chartae</name>
    <dbReference type="NCBI Taxonomy" id="1037355"/>
    <lineage>
        <taxon>Bacteria</taxon>
        <taxon>Pseudomonadati</taxon>
        <taxon>Bacteroidota</taxon>
        <taxon>Bacteroidia</taxon>
        <taxon>Bacteroidales</taxon>
        <taxon>Tannerellaceae</taxon>
        <taxon>Parabacteroides</taxon>
    </lineage>
</organism>